<comment type="caution">
    <text evidence="3">The sequence shown here is derived from an EMBL/GenBank/DDBJ whole genome shotgun (WGS) entry which is preliminary data.</text>
</comment>
<name>A0A0F9N308_9ZZZZ</name>
<organism evidence="3">
    <name type="scientific">marine sediment metagenome</name>
    <dbReference type="NCBI Taxonomy" id="412755"/>
    <lineage>
        <taxon>unclassified sequences</taxon>
        <taxon>metagenomes</taxon>
        <taxon>ecological metagenomes</taxon>
    </lineage>
</organism>
<dbReference type="InterPro" id="IPR016032">
    <property type="entry name" value="Sig_transdc_resp-reg_C-effctor"/>
</dbReference>
<proteinExistence type="predicted"/>
<evidence type="ECO:0000259" key="2">
    <source>
        <dbReference type="PROSITE" id="PS50043"/>
    </source>
</evidence>
<evidence type="ECO:0000313" key="3">
    <source>
        <dbReference type="EMBL" id="KKN06127.1"/>
    </source>
</evidence>
<dbReference type="SUPFAM" id="SSF46894">
    <property type="entry name" value="C-terminal effector domain of the bipartite response regulators"/>
    <property type="match status" value="1"/>
</dbReference>
<dbReference type="PANTHER" id="PTHR43214">
    <property type="entry name" value="TWO-COMPONENT RESPONSE REGULATOR"/>
    <property type="match status" value="1"/>
</dbReference>
<dbReference type="CDD" id="cd06170">
    <property type="entry name" value="LuxR_C_like"/>
    <property type="match status" value="1"/>
</dbReference>
<dbReference type="PANTHER" id="PTHR43214:SF38">
    <property type="entry name" value="NITRATE_NITRITE RESPONSE REGULATOR PROTEIN NARL"/>
    <property type="match status" value="1"/>
</dbReference>
<feature type="domain" description="HTH luxR-type" evidence="2">
    <location>
        <begin position="157"/>
        <end position="222"/>
    </location>
</feature>
<dbReference type="InterPro" id="IPR039420">
    <property type="entry name" value="WalR-like"/>
</dbReference>
<dbReference type="Gene3D" id="1.10.10.10">
    <property type="entry name" value="Winged helix-like DNA-binding domain superfamily/Winged helix DNA-binding domain"/>
    <property type="match status" value="1"/>
</dbReference>
<dbReference type="GO" id="GO:0006355">
    <property type="term" value="P:regulation of DNA-templated transcription"/>
    <property type="evidence" value="ECO:0007669"/>
    <property type="project" value="InterPro"/>
</dbReference>
<dbReference type="Gene3D" id="3.40.50.2300">
    <property type="match status" value="1"/>
</dbReference>
<dbReference type="Pfam" id="PF00196">
    <property type="entry name" value="GerE"/>
    <property type="match status" value="1"/>
</dbReference>
<reference evidence="3" key="1">
    <citation type="journal article" date="2015" name="Nature">
        <title>Complex archaea that bridge the gap between prokaryotes and eukaryotes.</title>
        <authorList>
            <person name="Spang A."/>
            <person name="Saw J.H."/>
            <person name="Jorgensen S.L."/>
            <person name="Zaremba-Niedzwiedzka K."/>
            <person name="Martijn J."/>
            <person name="Lind A.E."/>
            <person name="van Eijk R."/>
            <person name="Schleper C."/>
            <person name="Guy L."/>
            <person name="Ettema T.J."/>
        </authorList>
    </citation>
    <scope>NUCLEOTIDE SEQUENCE</scope>
</reference>
<protein>
    <recommendedName>
        <fullName evidence="2">HTH luxR-type domain-containing protein</fullName>
    </recommendedName>
</protein>
<dbReference type="GO" id="GO:0003677">
    <property type="term" value="F:DNA binding"/>
    <property type="evidence" value="ECO:0007669"/>
    <property type="project" value="UniProtKB-KW"/>
</dbReference>
<keyword evidence="1" id="KW-0238">DNA-binding</keyword>
<dbReference type="PROSITE" id="PS50043">
    <property type="entry name" value="HTH_LUXR_2"/>
    <property type="match status" value="1"/>
</dbReference>
<evidence type="ECO:0000256" key="1">
    <source>
        <dbReference type="ARBA" id="ARBA00023125"/>
    </source>
</evidence>
<dbReference type="SMART" id="SM00421">
    <property type="entry name" value="HTH_LUXR"/>
    <property type="match status" value="1"/>
</dbReference>
<accession>A0A0F9N308</accession>
<dbReference type="AlphaFoldDB" id="A0A0F9N308"/>
<dbReference type="InterPro" id="IPR036388">
    <property type="entry name" value="WH-like_DNA-bd_sf"/>
</dbReference>
<sequence length="222" mass="25065">MINPTTMLADSQTANMLYCVGPAYEQLRNVKELLNEQYQVTAFTCVEQLKEALAKNHPDIVLCHYSLLQLNQDLLSSFTKITHQESRILVLGPPLSVAEQVTVLKQGARGYFQEDLLDDKLAIALDLIKRGEVWVERHVIAGLIDALTHAPKISQEQQRQIESLSKKELEVADLVSHGATNKMIANKMNITERTVKAHLTTIFQKLAIADRLSLAIFFRDMR</sequence>
<gene>
    <name evidence="3" type="ORF">LCGC14_1080490</name>
</gene>
<dbReference type="EMBL" id="LAZR01004725">
    <property type="protein sequence ID" value="KKN06127.1"/>
    <property type="molecule type" value="Genomic_DNA"/>
</dbReference>
<dbReference type="PRINTS" id="PR00038">
    <property type="entry name" value="HTHLUXR"/>
</dbReference>
<dbReference type="InterPro" id="IPR000792">
    <property type="entry name" value="Tscrpt_reg_LuxR_C"/>
</dbReference>